<dbReference type="Gene3D" id="3.40.50.300">
    <property type="entry name" value="P-loop containing nucleotide triphosphate hydrolases"/>
    <property type="match status" value="1"/>
</dbReference>
<keyword evidence="3 7" id="KW-0067">ATP-binding</keyword>
<evidence type="ECO:0000256" key="4">
    <source>
        <dbReference type="ARBA" id="ARBA00022967"/>
    </source>
</evidence>
<dbReference type="GO" id="GO:0016887">
    <property type="term" value="F:ATP hydrolysis activity"/>
    <property type="evidence" value="ECO:0007669"/>
    <property type="project" value="InterPro"/>
</dbReference>
<dbReference type="FunFam" id="3.40.50.300:FF:000134">
    <property type="entry name" value="Iron-enterobactin ABC transporter ATP-binding protein"/>
    <property type="match status" value="1"/>
</dbReference>
<protein>
    <submittedName>
        <fullName evidence="7">Ferrichrome ABC transporter ATP-binding protein</fullName>
    </submittedName>
</protein>
<dbReference type="InterPro" id="IPR027417">
    <property type="entry name" value="P-loop_NTPase"/>
</dbReference>
<evidence type="ECO:0000256" key="2">
    <source>
        <dbReference type="ARBA" id="ARBA00022741"/>
    </source>
</evidence>
<dbReference type="AlphaFoldDB" id="A0A286RJ23"/>
<keyword evidence="2" id="KW-0547">Nucleotide-binding</keyword>
<reference evidence="7 8" key="1">
    <citation type="journal article" name="Front. Microbiol.">
        <title>Sugar Metabolism of the First Thermophilic Planctomycete Thermogutta terrifontis: Comparative Genomic and Transcriptomic Approaches.</title>
        <authorList>
            <person name="Elcheninov A.G."/>
            <person name="Menzel P."/>
            <person name="Gudbergsdottir S.R."/>
            <person name="Slesarev A.I."/>
            <person name="Kadnikov V.V."/>
            <person name="Krogh A."/>
            <person name="Bonch-Osmolovskaya E.A."/>
            <person name="Peng X."/>
            <person name="Kublanov I.V."/>
        </authorList>
    </citation>
    <scope>NUCLEOTIDE SEQUENCE [LARGE SCALE GENOMIC DNA]</scope>
    <source>
        <strain evidence="7 8">R1</strain>
    </source>
</reference>
<dbReference type="EMBL" id="CP018477">
    <property type="protein sequence ID" value="ASV75970.1"/>
    <property type="molecule type" value="Genomic_DNA"/>
</dbReference>
<evidence type="ECO:0000256" key="1">
    <source>
        <dbReference type="ARBA" id="ARBA00022448"/>
    </source>
</evidence>
<dbReference type="PROSITE" id="PS50893">
    <property type="entry name" value="ABC_TRANSPORTER_2"/>
    <property type="match status" value="1"/>
</dbReference>
<proteinExistence type="predicted"/>
<dbReference type="SUPFAM" id="SSF52540">
    <property type="entry name" value="P-loop containing nucleoside triphosphate hydrolases"/>
    <property type="match status" value="1"/>
</dbReference>
<dbReference type="PANTHER" id="PTHR42794">
    <property type="entry name" value="HEMIN IMPORT ATP-BINDING PROTEIN HMUV"/>
    <property type="match status" value="1"/>
</dbReference>
<dbReference type="Pfam" id="PF00005">
    <property type="entry name" value="ABC_tran"/>
    <property type="match status" value="1"/>
</dbReference>
<evidence type="ECO:0000313" key="7">
    <source>
        <dbReference type="EMBL" id="ASV75970.1"/>
    </source>
</evidence>
<evidence type="ECO:0000256" key="5">
    <source>
        <dbReference type="ARBA" id="ARBA00037066"/>
    </source>
</evidence>
<comment type="function">
    <text evidence="5">Part of the ABC transporter complex HmuTUV involved in hemin import. Responsible for energy coupling to the transport system.</text>
</comment>
<feature type="domain" description="ABC transporter" evidence="6">
    <location>
        <begin position="24"/>
        <end position="260"/>
    </location>
</feature>
<dbReference type="PROSITE" id="PS00211">
    <property type="entry name" value="ABC_TRANSPORTER_1"/>
    <property type="match status" value="1"/>
</dbReference>
<dbReference type="InterPro" id="IPR017871">
    <property type="entry name" value="ABC_transporter-like_CS"/>
</dbReference>
<accession>A0A286RJ23</accession>
<dbReference type="Proteomes" id="UP000215086">
    <property type="component" value="Chromosome"/>
</dbReference>
<organism evidence="7 8">
    <name type="scientific">Thermogutta terrifontis</name>
    <dbReference type="NCBI Taxonomy" id="1331910"/>
    <lineage>
        <taxon>Bacteria</taxon>
        <taxon>Pseudomonadati</taxon>
        <taxon>Planctomycetota</taxon>
        <taxon>Planctomycetia</taxon>
        <taxon>Pirellulales</taxon>
        <taxon>Thermoguttaceae</taxon>
        <taxon>Thermogutta</taxon>
    </lineage>
</organism>
<evidence type="ECO:0000313" key="8">
    <source>
        <dbReference type="Proteomes" id="UP000215086"/>
    </source>
</evidence>
<gene>
    <name evidence="7" type="ORF">THTE_3368</name>
</gene>
<evidence type="ECO:0000259" key="6">
    <source>
        <dbReference type="PROSITE" id="PS50893"/>
    </source>
</evidence>
<dbReference type="CDD" id="cd03214">
    <property type="entry name" value="ABC_Iron-Siderophores_B12_Hemin"/>
    <property type="match status" value="1"/>
</dbReference>
<dbReference type="GO" id="GO:0005524">
    <property type="term" value="F:ATP binding"/>
    <property type="evidence" value="ECO:0007669"/>
    <property type="project" value="UniProtKB-KW"/>
</dbReference>
<dbReference type="KEGG" id="ttf:THTE_3368"/>
<keyword evidence="8" id="KW-1185">Reference proteome</keyword>
<keyword evidence="1" id="KW-0813">Transport</keyword>
<dbReference type="SMART" id="SM00382">
    <property type="entry name" value="AAA"/>
    <property type="match status" value="1"/>
</dbReference>
<evidence type="ECO:0000256" key="3">
    <source>
        <dbReference type="ARBA" id="ARBA00022840"/>
    </source>
</evidence>
<dbReference type="PANTHER" id="PTHR42794:SF1">
    <property type="entry name" value="HEMIN IMPORT ATP-BINDING PROTEIN HMUV"/>
    <property type="match status" value="1"/>
</dbReference>
<dbReference type="InterPro" id="IPR003593">
    <property type="entry name" value="AAA+_ATPase"/>
</dbReference>
<name>A0A286RJ23_9BACT</name>
<dbReference type="InterPro" id="IPR003439">
    <property type="entry name" value="ABC_transporter-like_ATP-bd"/>
</dbReference>
<sequence length="283" mass="31728">MFQSLEFERVFRGVISLSLSMAILAVRRLSFAIAGQTILENVSFELDRGEFVAIVGPNGAGKTTLLRCLALVYRNWQGEILWLGRPAKSVGQREWARFVAYLPQEERVDIPYTVEDFVLMGRYPHGSPFSPPSSQDIEAVREALELTGTWSFRHRVVRTLSGGERQRVMLAAVLAQQTPVLLLDEATTFLDFRHREEVQRLLEKINTQRQVAILAVTHDVNTAALFSHRIVALRDGQVIFDGPPATFMQESILQKVFGFRPLLVAHPHLGIPVIVPTRGGGES</sequence>
<keyword evidence="4" id="KW-1278">Translocase</keyword>